<dbReference type="Proteomes" id="UP001381693">
    <property type="component" value="Unassembled WGS sequence"/>
</dbReference>
<reference evidence="1 2" key="1">
    <citation type="submission" date="2023-11" db="EMBL/GenBank/DDBJ databases">
        <title>Halocaridina rubra genome assembly.</title>
        <authorList>
            <person name="Smith C."/>
        </authorList>
    </citation>
    <scope>NUCLEOTIDE SEQUENCE [LARGE SCALE GENOMIC DNA]</scope>
    <source>
        <strain evidence="1">EP-1</strain>
        <tissue evidence="1">Whole</tissue>
    </source>
</reference>
<feature type="non-terminal residue" evidence="1">
    <location>
        <position position="92"/>
    </location>
</feature>
<comment type="caution">
    <text evidence="1">The sequence shown here is derived from an EMBL/GenBank/DDBJ whole genome shotgun (WGS) entry which is preliminary data.</text>
</comment>
<keyword evidence="2" id="KW-1185">Reference proteome</keyword>
<evidence type="ECO:0000313" key="1">
    <source>
        <dbReference type="EMBL" id="KAK7041983.1"/>
    </source>
</evidence>
<organism evidence="1 2">
    <name type="scientific">Halocaridina rubra</name>
    <name type="common">Hawaiian red shrimp</name>
    <dbReference type="NCBI Taxonomy" id="373956"/>
    <lineage>
        <taxon>Eukaryota</taxon>
        <taxon>Metazoa</taxon>
        <taxon>Ecdysozoa</taxon>
        <taxon>Arthropoda</taxon>
        <taxon>Crustacea</taxon>
        <taxon>Multicrustacea</taxon>
        <taxon>Malacostraca</taxon>
        <taxon>Eumalacostraca</taxon>
        <taxon>Eucarida</taxon>
        <taxon>Decapoda</taxon>
        <taxon>Pleocyemata</taxon>
        <taxon>Caridea</taxon>
        <taxon>Atyoidea</taxon>
        <taxon>Atyidae</taxon>
        <taxon>Halocaridina</taxon>
    </lineage>
</organism>
<gene>
    <name evidence="1" type="ORF">SK128_003233</name>
</gene>
<protein>
    <submittedName>
        <fullName evidence="1">Uncharacterized protein</fullName>
    </submittedName>
</protein>
<dbReference type="EMBL" id="JAXCGZ010021845">
    <property type="protein sequence ID" value="KAK7041983.1"/>
    <property type="molecule type" value="Genomic_DNA"/>
</dbReference>
<dbReference type="AlphaFoldDB" id="A0AAN8WKX7"/>
<sequence>MPLVRGYLPQFPSVVLEEDPEHLTLSFVFKRLTAVVLDEDPEDLTQSSVFRRLTVGDGNYRDFKTIQRYREYAMALRSMPVVGPCLDTNIPE</sequence>
<name>A0AAN8WKX7_HALRR</name>
<proteinExistence type="predicted"/>
<evidence type="ECO:0000313" key="2">
    <source>
        <dbReference type="Proteomes" id="UP001381693"/>
    </source>
</evidence>
<accession>A0AAN8WKX7</accession>